<dbReference type="KEGG" id="llu:AKJ09_06324"/>
<evidence type="ECO:0000313" key="2">
    <source>
        <dbReference type="EMBL" id="AKU99660.1"/>
    </source>
</evidence>
<proteinExistence type="predicted"/>
<feature type="region of interest" description="Disordered" evidence="1">
    <location>
        <begin position="1"/>
        <end position="58"/>
    </location>
</feature>
<accession>A0A0K1Q1J2</accession>
<name>A0A0K1Q1J2_9BACT</name>
<sequence length="58" mass="5688">MPAAARSVSNSTSPCGASAGGGHATRAVSAALSLRRPGVRTSDAPSGAVEAGRPDRQR</sequence>
<organism evidence="2 3">
    <name type="scientific">Labilithrix luteola</name>
    <dbReference type="NCBI Taxonomy" id="1391654"/>
    <lineage>
        <taxon>Bacteria</taxon>
        <taxon>Pseudomonadati</taxon>
        <taxon>Myxococcota</taxon>
        <taxon>Polyangia</taxon>
        <taxon>Polyangiales</taxon>
        <taxon>Labilitrichaceae</taxon>
        <taxon>Labilithrix</taxon>
    </lineage>
</organism>
<keyword evidence="3" id="KW-1185">Reference proteome</keyword>
<gene>
    <name evidence="2" type="ORF">AKJ09_06324</name>
</gene>
<dbReference type="Proteomes" id="UP000064967">
    <property type="component" value="Chromosome"/>
</dbReference>
<evidence type="ECO:0000256" key="1">
    <source>
        <dbReference type="SAM" id="MobiDB-lite"/>
    </source>
</evidence>
<dbReference type="AlphaFoldDB" id="A0A0K1Q1J2"/>
<dbReference type="EMBL" id="CP012333">
    <property type="protein sequence ID" value="AKU99660.1"/>
    <property type="molecule type" value="Genomic_DNA"/>
</dbReference>
<evidence type="ECO:0000313" key="3">
    <source>
        <dbReference type="Proteomes" id="UP000064967"/>
    </source>
</evidence>
<reference evidence="2 3" key="1">
    <citation type="submission" date="2015-08" db="EMBL/GenBank/DDBJ databases">
        <authorList>
            <person name="Babu N.S."/>
            <person name="Beckwith C.J."/>
            <person name="Beseler K.G."/>
            <person name="Brison A."/>
            <person name="Carone J.V."/>
            <person name="Caskin T.P."/>
            <person name="Diamond M."/>
            <person name="Durham M.E."/>
            <person name="Foxe J.M."/>
            <person name="Go M."/>
            <person name="Henderson B.A."/>
            <person name="Jones I.B."/>
            <person name="McGettigan J.A."/>
            <person name="Micheletti S.J."/>
            <person name="Nasrallah M.E."/>
            <person name="Ortiz D."/>
            <person name="Piller C.R."/>
            <person name="Privatt S.R."/>
            <person name="Schneider S.L."/>
            <person name="Sharp S."/>
            <person name="Smith T.C."/>
            <person name="Stanton J.D."/>
            <person name="Ullery H.E."/>
            <person name="Wilson R.J."/>
            <person name="Serrano M.G."/>
            <person name="Buck G."/>
            <person name="Lee V."/>
            <person name="Wang Y."/>
            <person name="Carvalho R."/>
            <person name="Voegtly L."/>
            <person name="Shi R."/>
            <person name="Duckworth R."/>
            <person name="Johnson A."/>
            <person name="Loviza R."/>
            <person name="Walstead R."/>
            <person name="Shah Z."/>
            <person name="Kiflezghi M."/>
            <person name="Wade K."/>
            <person name="Ball S.L."/>
            <person name="Bradley K.W."/>
            <person name="Asai D.J."/>
            <person name="Bowman C.A."/>
            <person name="Russell D.A."/>
            <person name="Pope W.H."/>
            <person name="Jacobs-Sera D."/>
            <person name="Hendrix R.W."/>
            <person name="Hatfull G.F."/>
        </authorList>
    </citation>
    <scope>NUCLEOTIDE SEQUENCE [LARGE SCALE GENOMIC DNA]</scope>
    <source>
        <strain evidence="2 3">DSM 27648</strain>
    </source>
</reference>
<protein>
    <submittedName>
        <fullName evidence="2">Uncharacterized protein</fullName>
    </submittedName>
</protein>